<dbReference type="STRING" id="13249.T1HEK4"/>
<name>T1HEK4_RHOPR</name>
<dbReference type="HOGENOM" id="CLU_1323814_0_0_1"/>
<dbReference type="VEuPathDB" id="VectorBase:RPRC002476"/>
<evidence type="ECO:0008006" key="3">
    <source>
        <dbReference type="Google" id="ProtNLM"/>
    </source>
</evidence>
<dbReference type="InterPro" id="IPR006212">
    <property type="entry name" value="Furin_repeat"/>
</dbReference>
<dbReference type="eggNOG" id="KOG3525">
    <property type="taxonomic scope" value="Eukaryota"/>
</dbReference>
<dbReference type="OMA" id="NTANACD"/>
<dbReference type="SUPFAM" id="SSF57184">
    <property type="entry name" value="Growth factor receptor domain"/>
    <property type="match status" value="2"/>
</dbReference>
<dbReference type="CDD" id="cd00064">
    <property type="entry name" value="FU"/>
    <property type="match status" value="1"/>
</dbReference>
<accession>T1HEK4</accession>
<dbReference type="Gene3D" id="2.10.220.10">
    <property type="entry name" value="Hormone Receptor, Insulin-like Growth Factor Receptor 1, Chain A, domain 2"/>
    <property type="match status" value="1"/>
</dbReference>
<proteinExistence type="predicted"/>
<reference evidence="1" key="1">
    <citation type="submission" date="2015-05" db="UniProtKB">
        <authorList>
            <consortium name="EnsemblMetazoa"/>
        </authorList>
    </citation>
    <scope>IDENTIFICATION</scope>
</reference>
<sequence>NFLFFRCGECDSSCETCLHDGTTGCVTCKGGIRAGSSGKCHNKSFECPPHCVLCTLQEDICTECSAGYIIDINGDCVIDEKSCKPGEYTTTNGCEPCENLSNCTKCPPGLNIINNTCVAFCGTGYFSDSGWCRPCAEHCAECLGDRQDQCLSCVDEYKFASGYCMESCPGGTYKTQWGCLKCHHFCNECSMQLSHPISTYIMYNGNEN</sequence>
<dbReference type="InterPro" id="IPR009030">
    <property type="entry name" value="Growth_fac_rcpt_cys_sf"/>
</dbReference>
<evidence type="ECO:0000313" key="2">
    <source>
        <dbReference type="Proteomes" id="UP000015103"/>
    </source>
</evidence>
<dbReference type="Proteomes" id="UP000015103">
    <property type="component" value="Unassembled WGS sequence"/>
</dbReference>
<dbReference type="InParanoid" id="T1HEK4"/>
<dbReference type="SMART" id="SM00261">
    <property type="entry name" value="FU"/>
    <property type="match status" value="4"/>
</dbReference>
<dbReference type="EnsemblMetazoa" id="RPRC002476-RA">
    <property type="protein sequence ID" value="RPRC002476-PA"/>
    <property type="gene ID" value="RPRC002476"/>
</dbReference>
<dbReference type="EMBL" id="ACPB03005030">
    <property type="status" value="NOT_ANNOTATED_CDS"/>
    <property type="molecule type" value="Genomic_DNA"/>
</dbReference>
<keyword evidence="2" id="KW-1185">Reference proteome</keyword>
<evidence type="ECO:0000313" key="1">
    <source>
        <dbReference type="EnsemblMetazoa" id="RPRC002476-PA"/>
    </source>
</evidence>
<dbReference type="AlphaFoldDB" id="T1HEK4"/>
<organism evidence="1 2">
    <name type="scientific">Rhodnius prolixus</name>
    <name type="common">Triatomid bug</name>
    <dbReference type="NCBI Taxonomy" id="13249"/>
    <lineage>
        <taxon>Eukaryota</taxon>
        <taxon>Metazoa</taxon>
        <taxon>Ecdysozoa</taxon>
        <taxon>Arthropoda</taxon>
        <taxon>Hexapoda</taxon>
        <taxon>Insecta</taxon>
        <taxon>Pterygota</taxon>
        <taxon>Neoptera</taxon>
        <taxon>Paraneoptera</taxon>
        <taxon>Hemiptera</taxon>
        <taxon>Heteroptera</taxon>
        <taxon>Panheteroptera</taxon>
        <taxon>Cimicomorpha</taxon>
        <taxon>Reduviidae</taxon>
        <taxon>Triatominae</taxon>
        <taxon>Rhodnius</taxon>
    </lineage>
</organism>
<protein>
    <recommendedName>
        <fullName evidence="3">Growth factor receptor domain-containing protein</fullName>
    </recommendedName>
</protein>